<protein>
    <submittedName>
        <fullName evidence="4">Esterase</fullName>
    </submittedName>
</protein>
<dbReference type="GO" id="GO:0016747">
    <property type="term" value="F:acyltransferase activity, transferring groups other than amino-acyl groups"/>
    <property type="evidence" value="ECO:0007669"/>
    <property type="project" value="TreeGrafter"/>
</dbReference>
<feature type="transmembrane region" description="Helical" evidence="3">
    <location>
        <begin position="6"/>
        <end position="28"/>
    </location>
</feature>
<keyword evidence="3" id="KW-1133">Transmembrane helix</keyword>
<keyword evidence="3" id="KW-0472">Membrane</keyword>
<dbReference type="AlphaFoldDB" id="A0AAV2WQN4"/>
<keyword evidence="3" id="KW-0812">Transmembrane</keyword>
<dbReference type="PANTHER" id="PTHR48098:SF1">
    <property type="entry name" value="DIACYLGLYCEROL ACYLTRANSFERASE_MYCOLYLTRANSFERASE AG85A"/>
    <property type="match status" value="1"/>
</dbReference>
<feature type="transmembrane region" description="Helical" evidence="3">
    <location>
        <begin position="77"/>
        <end position="97"/>
    </location>
</feature>
<evidence type="ECO:0000313" key="5">
    <source>
        <dbReference type="Proteomes" id="UP000028864"/>
    </source>
</evidence>
<evidence type="ECO:0000256" key="1">
    <source>
        <dbReference type="ARBA" id="ARBA00004613"/>
    </source>
</evidence>
<dbReference type="PANTHER" id="PTHR48098">
    <property type="entry name" value="ENTEROCHELIN ESTERASE-RELATED"/>
    <property type="match status" value="1"/>
</dbReference>
<evidence type="ECO:0000313" key="4">
    <source>
        <dbReference type="EMBL" id="CDQ46330.1"/>
    </source>
</evidence>
<dbReference type="Pfam" id="PF00756">
    <property type="entry name" value="Esterase"/>
    <property type="match status" value="1"/>
</dbReference>
<dbReference type="Proteomes" id="UP000028864">
    <property type="component" value="Unassembled WGS sequence"/>
</dbReference>
<dbReference type="Gene3D" id="3.40.50.1820">
    <property type="entry name" value="alpha/beta hydrolase"/>
    <property type="match status" value="1"/>
</dbReference>
<organism evidence="4 5">
    <name type="scientific">Mycolicibacterium neoaurum</name>
    <name type="common">Mycobacterium neoaurum</name>
    <dbReference type="NCBI Taxonomy" id="1795"/>
    <lineage>
        <taxon>Bacteria</taxon>
        <taxon>Bacillati</taxon>
        <taxon>Actinomycetota</taxon>
        <taxon>Actinomycetes</taxon>
        <taxon>Mycobacteriales</taxon>
        <taxon>Mycobacteriaceae</taxon>
        <taxon>Mycolicibacterium</taxon>
    </lineage>
</organism>
<dbReference type="InterPro" id="IPR000801">
    <property type="entry name" value="Esterase-like"/>
</dbReference>
<dbReference type="EMBL" id="LK021340">
    <property type="protein sequence ID" value="CDQ46330.1"/>
    <property type="molecule type" value="Genomic_DNA"/>
</dbReference>
<accession>A0AAV2WQN4</accession>
<evidence type="ECO:0000256" key="2">
    <source>
        <dbReference type="ARBA" id="ARBA00022525"/>
    </source>
</evidence>
<keyword evidence="2" id="KW-0964">Secreted</keyword>
<evidence type="ECO:0000256" key="3">
    <source>
        <dbReference type="SAM" id="Phobius"/>
    </source>
</evidence>
<gene>
    <name evidence="4" type="ORF">BN1047_04237</name>
</gene>
<dbReference type="SUPFAM" id="SSF53474">
    <property type="entry name" value="alpha/beta-Hydrolases"/>
    <property type="match status" value="1"/>
</dbReference>
<dbReference type="InterPro" id="IPR050583">
    <property type="entry name" value="Mycobacterial_A85_antigen"/>
</dbReference>
<sequence length="435" mass="46021">MLDWSLLSGPAPVALSVMAIAAGIWLVVRMYRAAQSPRVIVKTFVVCVATAVGVPMIGVYLVRDVWAIFPDRLPVSVYVWLGAVVLAVSLAVAVMTLRVSPGRSAITVVTAVVIVAACLNQINMVFAAYPTVRDALGITRVDDIMLPDRHQKSLPVSAHGPLDKMWASPAGLSRRGKITSAAIPATVSGFAARPARIYLPPAYFTDVPPRLPVLVLIAGQPGGPQDWISAGKLPQIMDAFAAAHNGLAPVVVVPDATGSQLGDPLCLDSRRGNSAAYLAIDVPAWIKARLTVDVRPTAWAVAGASYGGTCALQLATNHPAVYPTFIDIAGTAEPSLGDRARTVMEAFGGDERRFEQVNPIDILRRQRFSGSAGAIVIGSSDRDNRPDADRVLEAIRAAGMDGHLTEVPGAHDWRAFSAGLSVELPWVARRVGLTG</sequence>
<proteinExistence type="predicted"/>
<feature type="transmembrane region" description="Helical" evidence="3">
    <location>
        <begin position="104"/>
        <end position="129"/>
    </location>
</feature>
<reference evidence="4" key="1">
    <citation type="submission" date="2014-05" db="EMBL/GenBank/DDBJ databases">
        <authorList>
            <person name="Urmite Genomes"/>
        </authorList>
    </citation>
    <scope>NUCLEOTIDE SEQUENCE</scope>
    <source>
        <strain evidence="4">DSM 44074</strain>
    </source>
</reference>
<feature type="transmembrane region" description="Helical" evidence="3">
    <location>
        <begin position="40"/>
        <end position="62"/>
    </location>
</feature>
<dbReference type="GO" id="GO:0005576">
    <property type="term" value="C:extracellular region"/>
    <property type="evidence" value="ECO:0007669"/>
    <property type="project" value="UniProtKB-SubCell"/>
</dbReference>
<dbReference type="InterPro" id="IPR029058">
    <property type="entry name" value="AB_hydrolase_fold"/>
</dbReference>
<comment type="subcellular location">
    <subcellularLocation>
        <location evidence="1">Secreted</location>
    </subcellularLocation>
</comment>
<name>A0AAV2WQN4_MYCNE</name>
<reference evidence="4" key="2">
    <citation type="submission" date="2015-09" db="EMBL/GenBank/DDBJ databases">
        <title>Draft genome sequence of Mycobacterium neoaurum DSM 44074.</title>
        <authorList>
            <person name="Croce O."/>
            <person name="Robert C."/>
            <person name="Raoult D."/>
            <person name="Drancourt M."/>
        </authorList>
    </citation>
    <scope>NUCLEOTIDE SEQUENCE</scope>
    <source>
        <strain evidence="4">DSM 44074</strain>
    </source>
</reference>
<dbReference type="RefSeq" id="WP_030134678.1">
    <property type="nucleotide sequence ID" value="NZ_LK021340.1"/>
</dbReference>